<gene>
    <name evidence="1" type="ORF">GCM10022268_36620</name>
</gene>
<comment type="caution">
    <text evidence="1">The sequence shown here is derived from an EMBL/GenBank/DDBJ whole genome shotgun (WGS) entry which is preliminary data.</text>
</comment>
<dbReference type="InterPro" id="IPR015943">
    <property type="entry name" value="WD40/YVTN_repeat-like_dom_sf"/>
</dbReference>
<sequence length="344" mass="36280">MQPIDRRQGLWILAGGAIAATVVGVRAMAQTLPAAAEAGTLALVEKGAGGVAFYAVPAGTRLGRVALGTQPHEIARDPTGRFAFVGHYGVESWMAPGAGGSQVWIIDLVGRTLAGTIDLAPFGRLHAVRTDSKGRLYVLSEQNSVLARFDNPVTDRAPSRLIPVGGVRSHYLVIRRDGTRAYVADTLSGGVIAVDPDDMAVAPLRRHISTAPEAMTLSNDERTLYVVDRPAGTIHALDAVTLTERARRSMRGEAVRVVTQSDGKLIVSNTADKSLSRLNPATLAEEARLPLGVGAPGLNLAGDTLYASLENDQVAIVDIRTWKVTGRFATGSAPDAAVMVQDPN</sequence>
<organism evidence="1 2">
    <name type="scientific">Sphingomonas cynarae</name>
    <dbReference type="NCBI Taxonomy" id="930197"/>
    <lineage>
        <taxon>Bacteria</taxon>
        <taxon>Pseudomonadati</taxon>
        <taxon>Pseudomonadota</taxon>
        <taxon>Alphaproteobacteria</taxon>
        <taxon>Sphingomonadales</taxon>
        <taxon>Sphingomonadaceae</taxon>
        <taxon>Sphingomonas</taxon>
    </lineage>
</organism>
<keyword evidence="2" id="KW-1185">Reference proteome</keyword>
<dbReference type="InterPro" id="IPR011048">
    <property type="entry name" value="Haem_d1_sf"/>
</dbReference>
<dbReference type="SUPFAM" id="SSF51004">
    <property type="entry name" value="C-terminal (heme d1) domain of cytochrome cd1-nitrite reductase"/>
    <property type="match status" value="1"/>
</dbReference>
<dbReference type="Gene3D" id="2.130.10.10">
    <property type="entry name" value="YVTN repeat-like/Quinoprotein amine dehydrogenase"/>
    <property type="match status" value="2"/>
</dbReference>
<dbReference type="PANTHER" id="PTHR47197:SF3">
    <property type="entry name" value="DIHYDRO-HEME D1 DEHYDROGENASE"/>
    <property type="match status" value="1"/>
</dbReference>
<evidence type="ECO:0000313" key="2">
    <source>
        <dbReference type="Proteomes" id="UP001500523"/>
    </source>
</evidence>
<dbReference type="InterPro" id="IPR051200">
    <property type="entry name" value="Host-pathogen_enzymatic-act"/>
</dbReference>
<evidence type="ECO:0008006" key="3">
    <source>
        <dbReference type="Google" id="ProtNLM"/>
    </source>
</evidence>
<evidence type="ECO:0000313" key="1">
    <source>
        <dbReference type="EMBL" id="GAA3725406.1"/>
    </source>
</evidence>
<reference evidence="2" key="1">
    <citation type="journal article" date="2019" name="Int. J. Syst. Evol. Microbiol.">
        <title>The Global Catalogue of Microorganisms (GCM) 10K type strain sequencing project: providing services to taxonomists for standard genome sequencing and annotation.</title>
        <authorList>
            <consortium name="The Broad Institute Genomics Platform"/>
            <consortium name="The Broad Institute Genome Sequencing Center for Infectious Disease"/>
            <person name="Wu L."/>
            <person name="Ma J."/>
        </authorList>
    </citation>
    <scope>NUCLEOTIDE SEQUENCE [LARGE SCALE GENOMIC DNA]</scope>
    <source>
        <strain evidence="2">JCM 17498</strain>
    </source>
</reference>
<dbReference type="Proteomes" id="UP001500523">
    <property type="component" value="Unassembled WGS sequence"/>
</dbReference>
<dbReference type="EMBL" id="BAABBF010000016">
    <property type="protein sequence ID" value="GAA3725406.1"/>
    <property type="molecule type" value="Genomic_DNA"/>
</dbReference>
<dbReference type="PANTHER" id="PTHR47197">
    <property type="entry name" value="PROTEIN NIRF"/>
    <property type="match status" value="1"/>
</dbReference>
<protein>
    <recommendedName>
        <fullName evidence="3">YncE family protein</fullName>
    </recommendedName>
</protein>
<name>A0ABP7EY34_9SPHN</name>
<accession>A0ABP7EY34</accession>
<proteinExistence type="predicted"/>
<dbReference type="RefSeq" id="WP_344694842.1">
    <property type="nucleotide sequence ID" value="NZ_BAABBF010000016.1"/>
</dbReference>